<dbReference type="AlphaFoldDB" id="A0AB37QNT6"/>
<organism evidence="1 2">
    <name type="scientific">Pseudomonas coronafaciens pv. garcae</name>
    <dbReference type="NCBI Taxonomy" id="251653"/>
    <lineage>
        <taxon>Bacteria</taxon>
        <taxon>Pseudomonadati</taxon>
        <taxon>Pseudomonadota</taxon>
        <taxon>Gammaproteobacteria</taxon>
        <taxon>Pseudomonadales</taxon>
        <taxon>Pseudomonadaceae</taxon>
        <taxon>Pseudomonas</taxon>
        <taxon>Pseudomonas coronafaciens</taxon>
    </lineage>
</organism>
<reference evidence="1 2" key="1">
    <citation type="submission" date="2018-08" db="EMBL/GenBank/DDBJ databases">
        <title>Recombination of ecologically and evolutionarily significant loci maintains genetic cohesion in the Pseudomonas syringae species complex.</title>
        <authorList>
            <person name="Dillon M."/>
            <person name="Thakur S."/>
            <person name="Almeida R.N.D."/>
            <person name="Weir B.S."/>
            <person name="Guttman D.S."/>
        </authorList>
    </citation>
    <scope>NUCLEOTIDE SEQUENCE [LARGE SCALE GENOMIC DNA]</scope>
    <source>
        <strain evidence="1 2">ICMP 5019</strain>
    </source>
</reference>
<dbReference type="Proteomes" id="UP000272613">
    <property type="component" value="Unassembled WGS sequence"/>
</dbReference>
<comment type="caution">
    <text evidence="1">The sequence shown here is derived from an EMBL/GenBank/DDBJ whole genome shotgun (WGS) entry which is preliminary data.</text>
</comment>
<protein>
    <submittedName>
        <fullName evidence="1">Uncharacterized protein</fullName>
    </submittedName>
</protein>
<sequence>MSNALLQWAISPLSNLVPPIGVEHPRVLLIFIRSLISIPHIYHATNDVKRSKAKVVEAYQNFYKLVIQRILGPYDY</sequence>
<name>A0AB37QNT6_9PSED</name>
<accession>A0AB37QNT6</accession>
<evidence type="ECO:0000313" key="2">
    <source>
        <dbReference type="Proteomes" id="UP000272613"/>
    </source>
</evidence>
<gene>
    <name evidence="1" type="ORF">ALP74_200165</name>
</gene>
<evidence type="ECO:0000313" key="1">
    <source>
        <dbReference type="EMBL" id="RMS00112.1"/>
    </source>
</evidence>
<dbReference type="EMBL" id="RBSH01000186">
    <property type="protein sequence ID" value="RMS00112.1"/>
    <property type="molecule type" value="Genomic_DNA"/>
</dbReference>
<proteinExistence type="predicted"/>